<evidence type="ECO:0000313" key="3">
    <source>
        <dbReference type="Proteomes" id="UP001595690"/>
    </source>
</evidence>
<dbReference type="RefSeq" id="WP_382377294.1">
    <property type="nucleotide sequence ID" value="NZ_JBHRZI010000027.1"/>
</dbReference>
<dbReference type="EMBL" id="JBHRZI010000027">
    <property type="protein sequence ID" value="MFC3895762.1"/>
    <property type="molecule type" value="Genomic_DNA"/>
</dbReference>
<name>A0ABV8C1A5_9PSEU</name>
<feature type="domain" description="PucR C-terminal helix-turn-helix" evidence="1">
    <location>
        <begin position="281"/>
        <end position="328"/>
    </location>
</feature>
<dbReference type="PANTHER" id="PTHR33744">
    <property type="entry name" value="CARBOHYDRATE DIACID REGULATOR"/>
    <property type="match status" value="1"/>
</dbReference>
<protein>
    <submittedName>
        <fullName evidence="2">PucR family transcriptional regulator</fullName>
    </submittedName>
</protein>
<sequence>MNETGTAVESAEAFARRVLPVYTAALAGDSFWAAEIAAKVRQVGLLWARSGGDLDVLLDTVNQMAGELMDSALRDHRGLQRRCSVLRRFGDACGRVAVELLWGFRQANQDASASTGLSRSSRDLALALLAGETRQLRSADDRIALGYAVVAVRTKGAPANAVESAFQWCGSPGTLTLLRNGRGYVLIPVHTEQEAARVCERVAVALQPHGVWTAVTWVRSAQVPDGRQTVSDVLALVTTLRLPPGVYRRQDVLLEYAAMRSPGTARAFRRLIEPVMTSDALRETLEALIAEDGNRSRAAERLVIHRSTIDYRLDRIEQLTGQSPGTLPGMRTLTSAYALWSLSEEEPVRDFDFAELGRA</sequence>
<dbReference type="PANTHER" id="PTHR33744:SF1">
    <property type="entry name" value="DNA-BINDING TRANSCRIPTIONAL ACTIVATOR ADER"/>
    <property type="match status" value="1"/>
</dbReference>
<dbReference type="Gene3D" id="1.10.10.2840">
    <property type="entry name" value="PucR C-terminal helix-turn-helix domain"/>
    <property type="match status" value="1"/>
</dbReference>
<dbReference type="InterPro" id="IPR051448">
    <property type="entry name" value="CdaR-like_regulators"/>
</dbReference>
<reference evidence="3" key="1">
    <citation type="journal article" date="2019" name="Int. J. Syst. Evol. Microbiol.">
        <title>The Global Catalogue of Microorganisms (GCM) 10K type strain sequencing project: providing services to taxonomists for standard genome sequencing and annotation.</title>
        <authorList>
            <consortium name="The Broad Institute Genomics Platform"/>
            <consortium name="The Broad Institute Genome Sequencing Center for Infectious Disease"/>
            <person name="Wu L."/>
            <person name="Ma J."/>
        </authorList>
    </citation>
    <scope>NUCLEOTIDE SEQUENCE [LARGE SCALE GENOMIC DNA]</scope>
    <source>
        <strain evidence="3">CGMCC 4.7405</strain>
    </source>
</reference>
<dbReference type="SUPFAM" id="SSF46689">
    <property type="entry name" value="Homeodomain-like"/>
    <property type="match status" value="1"/>
</dbReference>
<evidence type="ECO:0000313" key="2">
    <source>
        <dbReference type="EMBL" id="MFC3895762.1"/>
    </source>
</evidence>
<dbReference type="InterPro" id="IPR042070">
    <property type="entry name" value="PucR_C-HTH_sf"/>
</dbReference>
<dbReference type="Pfam" id="PF13556">
    <property type="entry name" value="HTH_30"/>
    <property type="match status" value="1"/>
</dbReference>
<dbReference type="InterPro" id="IPR025736">
    <property type="entry name" value="PucR_C-HTH_dom"/>
</dbReference>
<organism evidence="2 3">
    <name type="scientific">Lentzea rhizosphaerae</name>
    <dbReference type="NCBI Taxonomy" id="2041025"/>
    <lineage>
        <taxon>Bacteria</taxon>
        <taxon>Bacillati</taxon>
        <taxon>Actinomycetota</taxon>
        <taxon>Actinomycetes</taxon>
        <taxon>Pseudonocardiales</taxon>
        <taxon>Pseudonocardiaceae</taxon>
        <taxon>Lentzea</taxon>
    </lineage>
</organism>
<accession>A0ABV8C1A5</accession>
<keyword evidence="3" id="KW-1185">Reference proteome</keyword>
<evidence type="ECO:0000259" key="1">
    <source>
        <dbReference type="Pfam" id="PF13556"/>
    </source>
</evidence>
<comment type="caution">
    <text evidence="2">The sequence shown here is derived from an EMBL/GenBank/DDBJ whole genome shotgun (WGS) entry which is preliminary data.</text>
</comment>
<proteinExistence type="predicted"/>
<dbReference type="InterPro" id="IPR009057">
    <property type="entry name" value="Homeodomain-like_sf"/>
</dbReference>
<dbReference type="Proteomes" id="UP001595690">
    <property type="component" value="Unassembled WGS sequence"/>
</dbReference>
<gene>
    <name evidence="2" type="ORF">ACFOWZ_30155</name>
</gene>